<proteinExistence type="predicted"/>
<dbReference type="PANTHER" id="PTHR13351:SF1">
    <property type="entry name" value="RENIN RECEPTOR"/>
    <property type="match status" value="1"/>
</dbReference>
<feature type="chain" id="PRO_5015105442" evidence="2">
    <location>
        <begin position="19"/>
        <end position="515"/>
    </location>
</feature>
<organism evidence="4 5">
    <name type="scientific">Planoprotostelium fungivorum</name>
    <dbReference type="NCBI Taxonomy" id="1890364"/>
    <lineage>
        <taxon>Eukaryota</taxon>
        <taxon>Amoebozoa</taxon>
        <taxon>Evosea</taxon>
        <taxon>Variosea</taxon>
        <taxon>Cavosteliida</taxon>
        <taxon>Cavosteliaceae</taxon>
        <taxon>Planoprotostelium</taxon>
    </lineage>
</organism>
<dbReference type="GO" id="GO:0009897">
    <property type="term" value="C:external side of plasma membrane"/>
    <property type="evidence" value="ECO:0007669"/>
    <property type="project" value="TreeGrafter"/>
</dbReference>
<dbReference type="SUPFAM" id="SSF53649">
    <property type="entry name" value="Alkaline phosphatase-like"/>
    <property type="match status" value="1"/>
</dbReference>
<dbReference type="EMBL" id="MDYQ01000127">
    <property type="protein sequence ID" value="PRP81361.1"/>
    <property type="molecule type" value="Genomic_DNA"/>
</dbReference>
<dbReference type="Proteomes" id="UP000241769">
    <property type="component" value="Unassembled WGS sequence"/>
</dbReference>
<name>A0A2P6NBN4_9EUKA</name>
<keyword evidence="5" id="KW-1185">Reference proteome</keyword>
<reference evidence="4 5" key="1">
    <citation type="journal article" date="2018" name="Genome Biol. Evol.">
        <title>Multiple Roots of Fruiting Body Formation in Amoebozoa.</title>
        <authorList>
            <person name="Hillmann F."/>
            <person name="Forbes G."/>
            <person name="Novohradska S."/>
            <person name="Ferling I."/>
            <person name="Riege K."/>
            <person name="Groth M."/>
            <person name="Westermann M."/>
            <person name="Marz M."/>
            <person name="Spaller T."/>
            <person name="Winckler T."/>
            <person name="Schaap P."/>
            <person name="Glockner G."/>
        </authorList>
    </citation>
    <scope>NUCLEOTIDE SEQUENCE [LARGE SCALE GENOMIC DNA]</scope>
    <source>
        <strain evidence="4 5">Jena</strain>
    </source>
</reference>
<evidence type="ECO:0000256" key="2">
    <source>
        <dbReference type="SAM" id="SignalP"/>
    </source>
</evidence>
<dbReference type="PANTHER" id="PTHR13351">
    <property type="entry name" value="RENIN RECEPTOR"/>
    <property type="match status" value="1"/>
</dbReference>
<dbReference type="InterPro" id="IPR056780">
    <property type="entry name" value="Renin_r_C"/>
</dbReference>
<dbReference type="InterPro" id="IPR012493">
    <property type="entry name" value="Renin_rcpt"/>
</dbReference>
<protein>
    <submittedName>
        <fullName evidence="4">Renin/prorenin receptor</fullName>
    </submittedName>
</protein>
<accession>A0A2P6NBN4</accession>
<keyword evidence="1" id="KW-1133">Transmembrane helix</keyword>
<feature type="domain" description="Renin receptor-like C-terminal transmembrane spanning segment" evidence="3">
    <location>
        <begin position="465"/>
        <end position="511"/>
    </location>
</feature>
<keyword evidence="2" id="KW-0732">Signal</keyword>
<dbReference type="InterPro" id="IPR017850">
    <property type="entry name" value="Alkaline_phosphatase_core_sf"/>
</dbReference>
<evidence type="ECO:0000259" key="3">
    <source>
        <dbReference type="Pfam" id="PF07850"/>
    </source>
</evidence>
<dbReference type="GO" id="GO:0038023">
    <property type="term" value="F:signaling receptor activity"/>
    <property type="evidence" value="ECO:0007669"/>
    <property type="project" value="InterPro"/>
</dbReference>
<keyword evidence="1" id="KW-0812">Transmembrane</keyword>
<dbReference type="AlphaFoldDB" id="A0A2P6NBN4"/>
<keyword evidence="1" id="KW-0472">Membrane</keyword>
<evidence type="ECO:0000256" key="1">
    <source>
        <dbReference type="SAM" id="Phobius"/>
    </source>
</evidence>
<dbReference type="InParanoid" id="A0A2P6NBN4"/>
<sequence>MKGAAVLLLATALVGSLAIPQIGKSSDLISNAYFEGRSADIIVSSDLENADELSAFIPSNKFIQSWPANAQLEEKSFADLVSSVMGGPVINENTDRRNFPDMDLFNKASANVMFFVDGVSQDEAKTFSFTKQDGSFVPLVKTSYPEDSIATAATLTTGFNSKDHGIVGADWHTRKGLRTAYKSGALPIMSSISDIFAQEYKDRVSVLSISSDFQLASAFGVHPYTQSAASSNHASLYIDNENEGVSDVYAETSAYQLTKNGLMAQIVLLGEKLSLETEMDLDTLKFTVGGATFDLTIPQHLNFFNELVAVAHAVDRHVQTKSELNMYYLSFSSLKQLKTVANKDQMRVAARVIDEIISDISSQLKSVYGDKLCVEYVFAGETLGEKIKRDGETQMMSYLAINGIVPSKSVFDHHYPEIYVFDNSKVTAETCYNLEKKLFNFYHVDCPTVENRLKRSYVPTADGIVEDNFAAYFHILLWFNILLFLVAFFAVYALCSMDVGSDSLLYRMTTTARRN</sequence>
<evidence type="ECO:0000313" key="5">
    <source>
        <dbReference type="Proteomes" id="UP000241769"/>
    </source>
</evidence>
<dbReference type="Pfam" id="PF07850">
    <property type="entry name" value="Renin_r"/>
    <property type="match status" value="1"/>
</dbReference>
<gene>
    <name evidence="4" type="ORF">PROFUN_11048</name>
</gene>
<feature type="signal peptide" evidence="2">
    <location>
        <begin position="1"/>
        <end position="18"/>
    </location>
</feature>
<feature type="transmembrane region" description="Helical" evidence="1">
    <location>
        <begin position="471"/>
        <end position="495"/>
    </location>
</feature>
<keyword evidence="4" id="KW-0675">Receptor</keyword>
<evidence type="ECO:0000313" key="4">
    <source>
        <dbReference type="EMBL" id="PRP81361.1"/>
    </source>
</evidence>
<comment type="caution">
    <text evidence="4">The sequence shown here is derived from an EMBL/GenBank/DDBJ whole genome shotgun (WGS) entry which is preliminary data.</text>
</comment>